<evidence type="ECO:0000259" key="27">
    <source>
        <dbReference type="Pfam" id="PF00520"/>
    </source>
</evidence>
<evidence type="ECO:0000256" key="7">
    <source>
        <dbReference type="ARBA" id="ARBA00019342"/>
    </source>
</evidence>
<evidence type="ECO:0000256" key="1">
    <source>
        <dbReference type="ARBA" id="ARBA00004156"/>
    </source>
</evidence>
<dbReference type="GO" id="GO:0005516">
    <property type="term" value="F:calmodulin binding"/>
    <property type="evidence" value="ECO:0007669"/>
    <property type="project" value="UniProtKB-KW"/>
</dbReference>
<dbReference type="FunFam" id="1.10.287.70:FF:000113">
    <property type="entry name" value="Potassium voltage-gated channel subfamily KQT member 1"/>
    <property type="match status" value="1"/>
</dbReference>
<keyword evidence="20" id="KW-0968">Cytoplasmic vesicle</keyword>
<dbReference type="InterPro" id="IPR003937">
    <property type="entry name" value="K_chnl_volt-dep_KCNQ"/>
</dbReference>
<evidence type="ECO:0000313" key="30">
    <source>
        <dbReference type="Proteomes" id="UP000291343"/>
    </source>
</evidence>
<feature type="transmembrane region" description="Helical" evidence="26">
    <location>
        <begin position="402"/>
        <end position="428"/>
    </location>
</feature>
<dbReference type="InterPro" id="IPR027359">
    <property type="entry name" value="Volt_channel_dom_sf"/>
</dbReference>
<feature type="domain" description="Potassium channel voltage dependent KCNQ C-terminal" evidence="28">
    <location>
        <begin position="579"/>
        <end position="705"/>
    </location>
</feature>
<comment type="similarity">
    <text evidence="6">Belongs to the potassium channel family. KQT (TC 1.A.1.15) subfamily. Kv7.1/KCNQ1 sub-subfamily.</text>
</comment>
<keyword evidence="12" id="KW-0256">Endoplasmic reticulum</keyword>
<keyword evidence="13" id="KW-0112">Calmodulin-binding</keyword>
<proteinExistence type="inferred from homology"/>
<feature type="region of interest" description="Disordered" evidence="25">
    <location>
        <begin position="500"/>
        <end position="523"/>
    </location>
</feature>
<protein>
    <recommendedName>
        <fullName evidence="7">Potassium voltage-gated channel subfamily KQT member 1</fullName>
    </recommendedName>
    <alternativeName>
        <fullName evidence="23">IKs producing slow voltage-gated potassium channel subunit alpha KvLQT1</fullName>
    </alternativeName>
    <alternativeName>
        <fullName evidence="21">KQT-like 1</fullName>
    </alternativeName>
    <alternativeName>
        <fullName evidence="22">Voltage-gated potassium channel subunit Kv7.1</fullName>
    </alternativeName>
</protein>
<evidence type="ECO:0000256" key="17">
    <source>
        <dbReference type="ARBA" id="ARBA00023065"/>
    </source>
</evidence>
<dbReference type="GO" id="GO:0045121">
    <property type="term" value="C:membrane raft"/>
    <property type="evidence" value="ECO:0007669"/>
    <property type="project" value="UniProtKB-SubCell"/>
</dbReference>
<feature type="domain" description="Ion transport" evidence="27">
    <location>
        <begin position="198"/>
        <end position="433"/>
    </location>
</feature>
<keyword evidence="18 26" id="KW-0472">Membrane</keyword>
<evidence type="ECO:0000313" key="29">
    <source>
        <dbReference type="EMBL" id="RZF34271.1"/>
    </source>
</evidence>
<dbReference type="Pfam" id="PF03520">
    <property type="entry name" value="KCNQ_channel"/>
    <property type="match status" value="1"/>
</dbReference>
<evidence type="ECO:0000256" key="12">
    <source>
        <dbReference type="ARBA" id="ARBA00022824"/>
    </source>
</evidence>
<evidence type="ECO:0000256" key="24">
    <source>
        <dbReference type="ARBA" id="ARBA00034430"/>
    </source>
</evidence>
<dbReference type="GO" id="GO:0030659">
    <property type="term" value="C:cytoplasmic vesicle membrane"/>
    <property type="evidence" value="ECO:0007669"/>
    <property type="project" value="UniProtKB-SubCell"/>
</dbReference>
<evidence type="ECO:0000256" key="4">
    <source>
        <dbReference type="ARBA" id="ARBA00004285"/>
    </source>
</evidence>
<gene>
    <name evidence="29" type="ORF">LSTR_LSTR010245</name>
</gene>
<dbReference type="InterPro" id="IPR005821">
    <property type="entry name" value="Ion_trans_dom"/>
</dbReference>
<evidence type="ECO:0000256" key="26">
    <source>
        <dbReference type="SAM" id="Phobius"/>
    </source>
</evidence>
<dbReference type="PRINTS" id="PR00169">
    <property type="entry name" value="KCHANNEL"/>
</dbReference>
<comment type="catalytic activity">
    <reaction evidence="24">
        <text>K(+)(in) = K(+)(out)</text>
        <dbReference type="Rhea" id="RHEA:29463"/>
        <dbReference type="ChEBI" id="CHEBI:29103"/>
    </reaction>
</comment>
<keyword evidence="11 26" id="KW-0812">Transmembrane</keyword>
<feature type="transmembrane region" description="Helical" evidence="26">
    <location>
        <begin position="192"/>
        <end position="219"/>
    </location>
</feature>
<dbReference type="Gene3D" id="6.10.140.1910">
    <property type="match status" value="2"/>
</dbReference>
<reference evidence="29 30" key="1">
    <citation type="journal article" date="2017" name="Gigascience">
        <title>Genome sequence of the small brown planthopper, Laodelphax striatellus.</title>
        <authorList>
            <person name="Zhu J."/>
            <person name="Jiang F."/>
            <person name="Wang X."/>
            <person name="Yang P."/>
            <person name="Bao Y."/>
            <person name="Zhao W."/>
            <person name="Wang W."/>
            <person name="Lu H."/>
            <person name="Wang Q."/>
            <person name="Cui N."/>
            <person name="Li J."/>
            <person name="Chen X."/>
            <person name="Luo L."/>
            <person name="Yu J."/>
            <person name="Kang L."/>
            <person name="Cui F."/>
        </authorList>
    </citation>
    <scope>NUCLEOTIDE SEQUENCE [LARGE SCALE GENOMIC DNA]</scope>
    <source>
        <strain evidence="29">Lst14</strain>
    </source>
</reference>
<dbReference type="GO" id="GO:0016323">
    <property type="term" value="C:basolateral plasma membrane"/>
    <property type="evidence" value="ECO:0007669"/>
    <property type="project" value="UniProtKB-SubCell"/>
</dbReference>
<evidence type="ECO:0000256" key="20">
    <source>
        <dbReference type="ARBA" id="ARBA00023329"/>
    </source>
</evidence>
<accession>A0A482WM63</accession>
<keyword evidence="10" id="KW-0633">Potassium transport</keyword>
<evidence type="ECO:0000256" key="5">
    <source>
        <dbReference type="ARBA" id="ARBA00004651"/>
    </source>
</evidence>
<comment type="caution">
    <text evidence="29">The sequence shown here is derived from an EMBL/GenBank/DDBJ whole genome shotgun (WGS) entry which is preliminary data.</text>
</comment>
<evidence type="ECO:0000256" key="23">
    <source>
        <dbReference type="ARBA" id="ARBA00032659"/>
    </source>
</evidence>
<keyword evidence="9" id="KW-1003">Cell membrane</keyword>
<dbReference type="GO" id="GO:0003008">
    <property type="term" value="P:system process"/>
    <property type="evidence" value="ECO:0007669"/>
    <property type="project" value="UniProtKB-ARBA"/>
</dbReference>
<evidence type="ECO:0000256" key="6">
    <source>
        <dbReference type="ARBA" id="ARBA00009499"/>
    </source>
</evidence>
<dbReference type="InterPro" id="IPR013821">
    <property type="entry name" value="K_chnl_volt-dep_KCNQ_C"/>
</dbReference>
<dbReference type="Pfam" id="PF00520">
    <property type="entry name" value="Ion_trans"/>
    <property type="match status" value="1"/>
</dbReference>
<dbReference type="PANTHER" id="PTHR47735:SF14">
    <property type="entry name" value="POTASSIUM VOLTAGE-GATED CHANNEL SUBFAMILY KQT MEMBER 1"/>
    <property type="match status" value="1"/>
</dbReference>
<dbReference type="InParanoid" id="A0A482WM63"/>
<dbReference type="GO" id="GO:0005783">
    <property type="term" value="C:endoplasmic reticulum"/>
    <property type="evidence" value="ECO:0007669"/>
    <property type="project" value="UniProtKB-SubCell"/>
</dbReference>
<keyword evidence="16 26" id="KW-1133">Transmembrane helix</keyword>
<comment type="subcellular location">
    <subcellularLocation>
        <location evidence="2">Basolateral cell membrane</location>
    </subcellularLocation>
    <subcellularLocation>
        <location evidence="5">Cell membrane</location>
        <topology evidence="5">Multi-pass membrane protein</topology>
    </subcellularLocation>
    <subcellularLocation>
        <location evidence="1">Cytoplasmic vesicle membrane</location>
    </subcellularLocation>
    <subcellularLocation>
        <location evidence="3">Endoplasmic reticulum</location>
    </subcellularLocation>
    <subcellularLocation>
        <location evidence="4">Membrane raft</location>
    </subcellularLocation>
</comment>
<name>A0A482WM63_LAOST</name>
<feature type="transmembrane region" description="Helical" evidence="26">
    <location>
        <begin position="271"/>
        <end position="289"/>
    </location>
</feature>
<keyword evidence="15" id="KW-0630">Potassium</keyword>
<dbReference type="OrthoDB" id="8879391at2759"/>
<dbReference type="AlphaFoldDB" id="A0A482WM63"/>
<evidence type="ECO:0000256" key="8">
    <source>
        <dbReference type="ARBA" id="ARBA00022448"/>
    </source>
</evidence>
<dbReference type="FunFam" id="1.20.120.350:FF:000017">
    <property type="entry name" value="potassium voltage-gated channel subfamily KQT member 1"/>
    <property type="match status" value="1"/>
</dbReference>
<dbReference type="SMR" id="A0A482WM63"/>
<evidence type="ECO:0000259" key="28">
    <source>
        <dbReference type="Pfam" id="PF03520"/>
    </source>
</evidence>
<feature type="compositionally biased region" description="Polar residues" evidence="25">
    <location>
        <begin position="511"/>
        <end position="520"/>
    </location>
</feature>
<evidence type="ECO:0000256" key="3">
    <source>
        <dbReference type="ARBA" id="ARBA00004240"/>
    </source>
</evidence>
<dbReference type="SUPFAM" id="SSF81324">
    <property type="entry name" value="Voltage-gated potassium channels"/>
    <property type="match status" value="1"/>
</dbReference>
<evidence type="ECO:0000256" key="11">
    <source>
        <dbReference type="ARBA" id="ARBA00022692"/>
    </source>
</evidence>
<evidence type="ECO:0000256" key="9">
    <source>
        <dbReference type="ARBA" id="ARBA00022475"/>
    </source>
</evidence>
<dbReference type="EMBL" id="QKKF02032163">
    <property type="protein sequence ID" value="RZF34271.1"/>
    <property type="molecule type" value="Genomic_DNA"/>
</dbReference>
<evidence type="ECO:0000256" key="22">
    <source>
        <dbReference type="ARBA" id="ARBA00030121"/>
    </source>
</evidence>
<dbReference type="PANTHER" id="PTHR47735">
    <property type="entry name" value="POTASSIUM VOLTAGE-GATED CHANNEL SUBFAMILY KQT MEMBER 4"/>
    <property type="match status" value="1"/>
</dbReference>
<keyword evidence="19" id="KW-0407">Ion channel</keyword>
<keyword evidence="14" id="KW-0851">Voltage-gated channel</keyword>
<dbReference type="Gene3D" id="1.20.120.350">
    <property type="entry name" value="Voltage-gated potassium channels. Chain C"/>
    <property type="match status" value="1"/>
</dbReference>
<dbReference type="GO" id="GO:0008076">
    <property type="term" value="C:voltage-gated potassium channel complex"/>
    <property type="evidence" value="ECO:0007669"/>
    <property type="project" value="UniProtKB-ARBA"/>
</dbReference>
<feature type="transmembrane region" description="Helical" evidence="26">
    <location>
        <begin position="231"/>
        <end position="250"/>
    </location>
</feature>
<dbReference type="Proteomes" id="UP000291343">
    <property type="component" value="Unassembled WGS sequence"/>
</dbReference>
<feature type="compositionally biased region" description="Basic residues" evidence="25">
    <location>
        <begin position="76"/>
        <end position="105"/>
    </location>
</feature>
<evidence type="ECO:0000256" key="10">
    <source>
        <dbReference type="ARBA" id="ARBA00022538"/>
    </source>
</evidence>
<feature type="transmembrane region" description="Helical" evidence="26">
    <location>
        <begin position="377"/>
        <end position="395"/>
    </location>
</feature>
<keyword evidence="30" id="KW-1185">Reference proteome</keyword>
<evidence type="ECO:0000256" key="15">
    <source>
        <dbReference type="ARBA" id="ARBA00022958"/>
    </source>
</evidence>
<dbReference type="PRINTS" id="PR01459">
    <property type="entry name" value="KCNQCHANNEL"/>
</dbReference>
<evidence type="ECO:0000256" key="14">
    <source>
        <dbReference type="ARBA" id="ARBA00022882"/>
    </source>
</evidence>
<evidence type="ECO:0000256" key="2">
    <source>
        <dbReference type="ARBA" id="ARBA00004187"/>
    </source>
</evidence>
<keyword evidence="8" id="KW-0813">Transport</keyword>
<dbReference type="STRING" id="195883.A0A482WM63"/>
<dbReference type="GO" id="GO:0051049">
    <property type="term" value="P:regulation of transport"/>
    <property type="evidence" value="ECO:0007669"/>
    <property type="project" value="UniProtKB-ARBA"/>
</dbReference>
<evidence type="ECO:0000256" key="21">
    <source>
        <dbReference type="ARBA" id="ARBA00029687"/>
    </source>
</evidence>
<organism evidence="29 30">
    <name type="scientific">Laodelphax striatellus</name>
    <name type="common">Small brown planthopper</name>
    <name type="synonym">Delphax striatella</name>
    <dbReference type="NCBI Taxonomy" id="195883"/>
    <lineage>
        <taxon>Eukaryota</taxon>
        <taxon>Metazoa</taxon>
        <taxon>Ecdysozoa</taxon>
        <taxon>Arthropoda</taxon>
        <taxon>Hexapoda</taxon>
        <taxon>Insecta</taxon>
        <taxon>Pterygota</taxon>
        <taxon>Neoptera</taxon>
        <taxon>Paraneoptera</taxon>
        <taxon>Hemiptera</taxon>
        <taxon>Auchenorrhyncha</taxon>
        <taxon>Fulgoroidea</taxon>
        <taxon>Delphacidae</taxon>
        <taxon>Criomorphinae</taxon>
        <taxon>Laodelphax</taxon>
    </lineage>
</organism>
<sequence length="721" mass="80344">MVALLAMNRAEEVQLYHRSREVRLIRGGNPASLATTAATATDQDDDLVLSVGKAPLATHPPTHPPPHTTVNIKHEVSHRRMPRYGEAHHKRVPTPMKKRRPRRRSSSPGGESGGGSREGITEDGGSDDEEGDPLQPGAQGATPPPPPPPGVPDPYYPIYLPIDQAFKAKYVFHQRRGKSFQEKVYVFLEHPVGWVCFVYHFSVFMVVLVCLIFSVLSTIDAYSSFANETLFWMEICLVVFFGVEYCVRLWSAGCRSKYMGCCGRFRFVRKPICIIDLIVVVASLVVLSVGSNGQVFATSAIRGIRFLQILRMLHVDRQGGTWRLLGSVVFIHRQELITTLYIGFLGLIFCSYFVYLAEKDAVGPDGKTGDFASYADALWWGVITVTTIGYGDAVPQTWLGKIVASCFSVFAISFFALPAGILGSGFALKVQQKQRQKHFNRQIPAAAMLIQCLWRCFAADKSFNSQATWNIYLKDPSSTKDSAPTKSLMLQVAKKASVLKRRKSRNKMEPPSTTQSTITSVGGGASLNALAPSAAANANRRESEGDVVFYIEEPKAGTPNRVRREGGNRGFTSQTSSVTEVASDEMDLEIEPERVTMLTDVHKNAIRAIRKIKYFVARRKFQQARKPYDVRDVIEQYSQGHLNMMVRIKELQRRLDQTLGKPGSYLAGIDRSGNLKPMTIGARLYRVEQQLSVMDKKLDHLVYILNSQSHSHKHPAVEEQV</sequence>
<feature type="transmembrane region" description="Helical" evidence="26">
    <location>
        <begin position="336"/>
        <end position="357"/>
    </location>
</feature>
<dbReference type="FunCoup" id="A0A482WM63">
    <property type="interactions" value="80"/>
</dbReference>
<dbReference type="GO" id="GO:0005249">
    <property type="term" value="F:voltage-gated potassium channel activity"/>
    <property type="evidence" value="ECO:0007669"/>
    <property type="project" value="InterPro"/>
</dbReference>
<feature type="region of interest" description="Disordered" evidence="25">
    <location>
        <begin position="54"/>
        <end position="150"/>
    </location>
</feature>
<evidence type="ECO:0000256" key="13">
    <source>
        <dbReference type="ARBA" id="ARBA00022860"/>
    </source>
</evidence>
<keyword evidence="17" id="KW-0406">Ion transport</keyword>
<evidence type="ECO:0000256" key="19">
    <source>
        <dbReference type="ARBA" id="ARBA00023303"/>
    </source>
</evidence>
<evidence type="ECO:0000256" key="16">
    <source>
        <dbReference type="ARBA" id="ARBA00022989"/>
    </source>
</evidence>
<evidence type="ECO:0000256" key="25">
    <source>
        <dbReference type="SAM" id="MobiDB-lite"/>
    </source>
</evidence>
<evidence type="ECO:0000256" key="18">
    <source>
        <dbReference type="ARBA" id="ARBA00023136"/>
    </source>
</evidence>
<dbReference type="Gene3D" id="1.10.287.70">
    <property type="match status" value="1"/>
</dbReference>